<comment type="caution">
    <text evidence="1">The sequence shown here is derived from an EMBL/GenBank/DDBJ whole genome shotgun (WGS) entry which is preliminary data.</text>
</comment>
<protein>
    <submittedName>
        <fullName evidence="1">Uncharacterized protein</fullName>
    </submittedName>
</protein>
<proteinExistence type="predicted"/>
<dbReference type="EMBL" id="AMZH03028557">
    <property type="protein sequence ID" value="RRT33645.1"/>
    <property type="molecule type" value="Genomic_DNA"/>
</dbReference>
<evidence type="ECO:0000313" key="1">
    <source>
        <dbReference type="EMBL" id="RRT33645.1"/>
    </source>
</evidence>
<reference evidence="1 2" key="1">
    <citation type="journal article" date="2014" name="Agronomy (Basel)">
        <title>A Draft Genome Sequence for Ensete ventricosum, the Drought-Tolerant Tree Against Hunger.</title>
        <authorList>
            <person name="Harrison J."/>
            <person name="Moore K.A."/>
            <person name="Paszkiewicz K."/>
            <person name="Jones T."/>
            <person name="Grant M."/>
            <person name="Ambacheew D."/>
            <person name="Muzemil S."/>
            <person name="Studholme D.J."/>
        </authorList>
    </citation>
    <scope>NUCLEOTIDE SEQUENCE [LARGE SCALE GENOMIC DNA]</scope>
</reference>
<evidence type="ECO:0000313" key="2">
    <source>
        <dbReference type="Proteomes" id="UP000287651"/>
    </source>
</evidence>
<dbReference type="AlphaFoldDB" id="A0A426X2D2"/>
<sequence>MGCHTCKELGHGRPPLAHRQLAYWCCLRCQSLSQFQRRSLLPPLCQCFYKGPRSSQTSLGKRGDRSRSMFDLCKGNPLHC</sequence>
<dbReference type="Proteomes" id="UP000287651">
    <property type="component" value="Unassembled WGS sequence"/>
</dbReference>
<accession>A0A426X2D2</accession>
<name>A0A426X2D2_ENSVE</name>
<gene>
    <name evidence="1" type="ORF">B296_00056999</name>
</gene>
<organism evidence="1 2">
    <name type="scientific">Ensete ventricosum</name>
    <name type="common">Abyssinian banana</name>
    <name type="synonym">Musa ensete</name>
    <dbReference type="NCBI Taxonomy" id="4639"/>
    <lineage>
        <taxon>Eukaryota</taxon>
        <taxon>Viridiplantae</taxon>
        <taxon>Streptophyta</taxon>
        <taxon>Embryophyta</taxon>
        <taxon>Tracheophyta</taxon>
        <taxon>Spermatophyta</taxon>
        <taxon>Magnoliopsida</taxon>
        <taxon>Liliopsida</taxon>
        <taxon>Zingiberales</taxon>
        <taxon>Musaceae</taxon>
        <taxon>Ensete</taxon>
    </lineage>
</organism>